<accession>A0A392MBR2</accession>
<dbReference type="AlphaFoldDB" id="A0A392MBR2"/>
<name>A0A392MBR2_9FABA</name>
<feature type="region of interest" description="Disordered" evidence="1">
    <location>
        <begin position="1"/>
        <end position="47"/>
    </location>
</feature>
<organism evidence="2 3">
    <name type="scientific">Trifolium medium</name>
    <dbReference type="NCBI Taxonomy" id="97028"/>
    <lineage>
        <taxon>Eukaryota</taxon>
        <taxon>Viridiplantae</taxon>
        <taxon>Streptophyta</taxon>
        <taxon>Embryophyta</taxon>
        <taxon>Tracheophyta</taxon>
        <taxon>Spermatophyta</taxon>
        <taxon>Magnoliopsida</taxon>
        <taxon>eudicotyledons</taxon>
        <taxon>Gunneridae</taxon>
        <taxon>Pentapetalae</taxon>
        <taxon>rosids</taxon>
        <taxon>fabids</taxon>
        <taxon>Fabales</taxon>
        <taxon>Fabaceae</taxon>
        <taxon>Papilionoideae</taxon>
        <taxon>50 kb inversion clade</taxon>
        <taxon>NPAAA clade</taxon>
        <taxon>Hologalegina</taxon>
        <taxon>IRL clade</taxon>
        <taxon>Trifolieae</taxon>
        <taxon>Trifolium</taxon>
    </lineage>
</organism>
<proteinExistence type="predicted"/>
<reference evidence="2 3" key="1">
    <citation type="journal article" date="2018" name="Front. Plant Sci.">
        <title>Red Clover (Trifolium pratense) and Zigzag Clover (T. medium) - A Picture of Genomic Similarities and Differences.</title>
        <authorList>
            <person name="Dluhosova J."/>
            <person name="Istvanek J."/>
            <person name="Nedelnik J."/>
            <person name="Repkova J."/>
        </authorList>
    </citation>
    <scope>NUCLEOTIDE SEQUENCE [LARGE SCALE GENOMIC DNA]</scope>
    <source>
        <strain evidence="3">cv. 10/8</strain>
        <tissue evidence="2">Leaf</tissue>
    </source>
</reference>
<comment type="caution">
    <text evidence="2">The sequence shown here is derived from an EMBL/GenBank/DDBJ whole genome shotgun (WGS) entry which is preliminary data.</text>
</comment>
<evidence type="ECO:0000256" key="1">
    <source>
        <dbReference type="SAM" id="MobiDB-lite"/>
    </source>
</evidence>
<dbReference type="EMBL" id="LXQA010007534">
    <property type="protein sequence ID" value="MCH84886.1"/>
    <property type="molecule type" value="Genomic_DNA"/>
</dbReference>
<sequence>PPCPDKSDVKPLFLKSSSATEPEESDGKLQSPKSSVRDTRGISTCGT</sequence>
<evidence type="ECO:0000313" key="3">
    <source>
        <dbReference type="Proteomes" id="UP000265520"/>
    </source>
</evidence>
<evidence type="ECO:0000313" key="2">
    <source>
        <dbReference type="EMBL" id="MCH84886.1"/>
    </source>
</evidence>
<feature type="non-terminal residue" evidence="2">
    <location>
        <position position="1"/>
    </location>
</feature>
<gene>
    <name evidence="2" type="ORF">A2U01_0005723</name>
</gene>
<protein>
    <submittedName>
        <fullName evidence="2">Uncharacterized protein</fullName>
    </submittedName>
</protein>
<dbReference type="Proteomes" id="UP000265520">
    <property type="component" value="Unassembled WGS sequence"/>
</dbReference>
<keyword evidence="3" id="KW-1185">Reference proteome</keyword>